<evidence type="ECO:0000256" key="8">
    <source>
        <dbReference type="ARBA" id="ARBA00022777"/>
    </source>
</evidence>
<evidence type="ECO:0000256" key="4">
    <source>
        <dbReference type="ARBA" id="ARBA00012142"/>
    </source>
</evidence>
<evidence type="ECO:0000256" key="9">
    <source>
        <dbReference type="ARBA" id="ARBA00022840"/>
    </source>
</evidence>
<dbReference type="Gene3D" id="3.20.20.60">
    <property type="entry name" value="Phosphoenolpyruvate-binding domains"/>
    <property type="match status" value="1"/>
</dbReference>
<evidence type="ECO:0000256" key="6">
    <source>
        <dbReference type="ARBA" id="ARBA00022723"/>
    </source>
</evidence>
<evidence type="ECO:0000256" key="12">
    <source>
        <dbReference type="ARBA" id="ARBA00023317"/>
    </source>
</evidence>
<dbReference type="GO" id="GO:0030955">
    <property type="term" value="F:potassium ion binding"/>
    <property type="evidence" value="ECO:0007669"/>
    <property type="project" value="InterPro"/>
</dbReference>
<comment type="similarity">
    <text evidence="3 14">Belongs to the pyruvate kinase family.</text>
</comment>
<evidence type="ECO:0000313" key="18">
    <source>
        <dbReference type="Proteomes" id="UP001327560"/>
    </source>
</evidence>
<keyword evidence="11 14" id="KW-0324">Glycolysis</keyword>
<dbReference type="Pfam" id="PF00224">
    <property type="entry name" value="PK"/>
    <property type="match status" value="1"/>
</dbReference>
<dbReference type="NCBIfam" id="TIGR01064">
    <property type="entry name" value="pyruv_kin"/>
    <property type="match status" value="1"/>
</dbReference>
<proteinExistence type="inferred from homology"/>
<dbReference type="GO" id="GO:0005524">
    <property type="term" value="F:ATP binding"/>
    <property type="evidence" value="ECO:0007669"/>
    <property type="project" value="UniProtKB-KW"/>
</dbReference>
<keyword evidence="12 17" id="KW-0670">Pyruvate</keyword>
<dbReference type="InterPro" id="IPR001697">
    <property type="entry name" value="Pyr_Knase"/>
</dbReference>
<evidence type="ECO:0000256" key="14">
    <source>
        <dbReference type="RuleBase" id="RU000504"/>
    </source>
</evidence>
<dbReference type="InterPro" id="IPR011037">
    <property type="entry name" value="Pyrv_Knase-like_insert_dom_sf"/>
</dbReference>
<keyword evidence="18" id="KW-1185">Reference proteome</keyword>
<dbReference type="EC" id="2.7.1.40" evidence="4 14"/>
<comment type="pathway">
    <text evidence="2 14">Carbohydrate degradation; glycolysis; pyruvate from D-glyceraldehyde 3-phosphate: step 5/5.</text>
</comment>
<dbReference type="Proteomes" id="UP001327560">
    <property type="component" value="Chromosome 2"/>
</dbReference>
<evidence type="ECO:0000259" key="15">
    <source>
        <dbReference type="Pfam" id="PF00224"/>
    </source>
</evidence>
<dbReference type="SUPFAM" id="SSF51621">
    <property type="entry name" value="Phosphoenolpyruvate/pyruvate domain"/>
    <property type="match status" value="1"/>
</dbReference>
<gene>
    <name evidence="17" type="ORF">Cni_G08288</name>
</gene>
<keyword evidence="5 14" id="KW-0808">Transferase</keyword>
<dbReference type="InterPro" id="IPR015806">
    <property type="entry name" value="Pyrv_Knase_insert_dom_sf"/>
</dbReference>
<evidence type="ECO:0000313" key="17">
    <source>
        <dbReference type="EMBL" id="WOK99576.1"/>
    </source>
</evidence>
<dbReference type="PANTHER" id="PTHR11817">
    <property type="entry name" value="PYRUVATE KINASE"/>
    <property type="match status" value="1"/>
</dbReference>
<evidence type="ECO:0000256" key="1">
    <source>
        <dbReference type="ARBA" id="ARBA00001958"/>
    </source>
</evidence>
<dbReference type="InterPro" id="IPR018209">
    <property type="entry name" value="Pyrv_Knase_AS"/>
</dbReference>
<evidence type="ECO:0000256" key="2">
    <source>
        <dbReference type="ARBA" id="ARBA00004997"/>
    </source>
</evidence>
<dbReference type="InterPro" id="IPR015795">
    <property type="entry name" value="Pyrv_Knase_C"/>
</dbReference>
<dbReference type="GO" id="GO:0000287">
    <property type="term" value="F:magnesium ion binding"/>
    <property type="evidence" value="ECO:0007669"/>
    <property type="project" value="InterPro"/>
</dbReference>
<evidence type="ECO:0000259" key="16">
    <source>
        <dbReference type="Pfam" id="PF02887"/>
    </source>
</evidence>
<dbReference type="EMBL" id="CP136891">
    <property type="protein sequence ID" value="WOK99576.1"/>
    <property type="molecule type" value="Genomic_DNA"/>
</dbReference>
<dbReference type="InterPro" id="IPR040442">
    <property type="entry name" value="Pyrv_kinase-like_dom_sf"/>
</dbReference>
<reference evidence="17 18" key="1">
    <citation type="submission" date="2023-10" db="EMBL/GenBank/DDBJ databases">
        <title>Chromosome-scale genome assembly provides insights into flower coloration mechanisms of Canna indica.</title>
        <authorList>
            <person name="Li C."/>
        </authorList>
    </citation>
    <scope>NUCLEOTIDE SEQUENCE [LARGE SCALE GENOMIC DNA]</scope>
    <source>
        <tissue evidence="17">Flower</tissue>
    </source>
</reference>
<evidence type="ECO:0000256" key="5">
    <source>
        <dbReference type="ARBA" id="ARBA00022679"/>
    </source>
</evidence>
<sequence length="565" mass="61360">MAAAAASVLSPQLPVRYRGSHPNFRRTPILCPSHQNSTSRVAKFGMGVAVRFSLQAENFFFDVASEAELKKKGFMGMRKTKLVCTIGPACCSEEQLERLARGGMNIARLNMCHSTREWHRDVIRAIKRLNEEKGFCIAVMIDTAGSEMPLLDHGSASSTKAEDGSLWLFTSQKSVGSCPFTIQVSIEGFSEGILVGDELVVDGGMATFEVVEKVGNDLHCRCTDPGLLLPRAKLSFWRAGKLVTRNSMLPALSTKDWADIDFGISEGVNFIAVSFVNDASDIKCLKNYLYSRSPDFIGVLAKIESPESLQNVHEIIEASDGIIIARGDLGVQNPLEEIPAIQQKITHLCRQSNKPVVVASQLLQSMIEYPIPTRAEVADVSEAVRQYADALMLSGESAIGLFAENALSVLQIASEQMELSSRRESCQSLLLQPQLAESSVERIAEEICNSAVEMANNLGVDAIFVYTKRGHMASLLSRNRPNSPILALTDNAGTRNGMTLHWGVIPINLQLSDDMESNITETTQLLKASGCLKSGDLIMAVSDSDVSGSSGALSAFQSIQIRAIV</sequence>
<feature type="domain" description="Pyruvate kinase barrel" evidence="15">
    <location>
        <begin position="77"/>
        <end position="406"/>
    </location>
</feature>
<dbReference type="PRINTS" id="PR01050">
    <property type="entry name" value="PYRUVTKNASE"/>
</dbReference>
<keyword evidence="10 14" id="KW-0460">Magnesium</keyword>
<keyword evidence="7" id="KW-0547">Nucleotide-binding</keyword>
<comment type="catalytic activity">
    <reaction evidence="13 14">
        <text>pyruvate + ATP = phosphoenolpyruvate + ADP + H(+)</text>
        <dbReference type="Rhea" id="RHEA:18157"/>
        <dbReference type="ChEBI" id="CHEBI:15361"/>
        <dbReference type="ChEBI" id="CHEBI:15378"/>
        <dbReference type="ChEBI" id="CHEBI:30616"/>
        <dbReference type="ChEBI" id="CHEBI:58702"/>
        <dbReference type="ChEBI" id="CHEBI:456216"/>
        <dbReference type="EC" id="2.7.1.40"/>
    </reaction>
</comment>
<keyword evidence="6" id="KW-0479">Metal-binding</keyword>
<dbReference type="Gene3D" id="3.40.1380.20">
    <property type="entry name" value="Pyruvate kinase, C-terminal domain"/>
    <property type="match status" value="1"/>
</dbReference>
<evidence type="ECO:0000256" key="10">
    <source>
        <dbReference type="ARBA" id="ARBA00022842"/>
    </source>
</evidence>
<feature type="domain" description="Pyruvate kinase C-terminal" evidence="16">
    <location>
        <begin position="445"/>
        <end position="546"/>
    </location>
</feature>
<comment type="cofactor">
    <cofactor evidence="1">
        <name>K(+)</name>
        <dbReference type="ChEBI" id="CHEBI:29103"/>
    </cofactor>
</comment>
<keyword evidence="9" id="KW-0067">ATP-binding</keyword>
<accession>A0AAQ3K0M7</accession>
<dbReference type="AlphaFoldDB" id="A0AAQ3K0M7"/>
<dbReference type="InterPro" id="IPR015813">
    <property type="entry name" value="Pyrv/PenolPyrv_kinase-like_dom"/>
</dbReference>
<evidence type="ECO:0000256" key="13">
    <source>
        <dbReference type="ARBA" id="ARBA00048152"/>
    </source>
</evidence>
<dbReference type="InterPro" id="IPR015793">
    <property type="entry name" value="Pyrv_Knase_brl"/>
</dbReference>
<organism evidence="17 18">
    <name type="scientific">Canna indica</name>
    <name type="common">Indian-shot</name>
    <dbReference type="NCBI Taxonomy" id="4628"/>
    <lineage>
        <taxon>Eukaryota</taxon>
        <taxon>Viridiplantae</taxon>
        <taxon>Streptophyta</taxon>
        <taxon>Embryophyta</taxon>
        <taxon>Tracheophyta</taxon>
        <taxon>Spermatophyta</taxon>
        <taxon>Magnoliopsida</taxon>
        <taxon>Liliopsida</taxon>
        <taxon>Zingiberales</taxon>
        <taxon>Cannaceae</taxon>
        <taxon>Canna</taxon>
    </lineage>
</organism>
<dbReference type="Gene3D" id="2.40.33.10">
    <property type="entry name" value="PK beta-barrel domain-like"/>
    <property type="match status" value="1"/>
</dbReference>
<dbReference type="GO" id="GO:0004743">
    <property type="term" value="F:pyruvate kinase activity"/>
    <property type="evidence" value="ECO:0007669"/>
    <property type="project" value="UniProtKB-EC"/>
</dbReference>
<dbReference type="SUPFAM" id="SSF52935">
    <property type="entry name" value="PK C-terminal domain-like"/>
    <property type="match status" value="1"/>
</dbReference>
<dbReference type="GO" id="GO:0016301">
    <property type="term" value="F:kinase activity"/>
    <property type="evidence" value="ECO:0007669"/>
    <property type="project" value="UniProtKB-KW"/>
</dbReference>
<dbReference type="InterPro" id="IPR036918">
    <property type="entry name" value="Pyrv_Knase_C_sf"/>
</dbReference>
<dbReference type="PROSITE" id="PS00110">
    <property type="entry name" value="PYRUVATE_KINASE"/>
    <property type="match status" value="1"/>
</dbReference>
<dbReference type="SUPFAM" id="SSF50800">
    <property type="entry name" value="PK beta-barrel domain-like"/>
    <property type="match status" value="1"/>
</dbReference>
<name>A0AAQ3K0M7_9LILI</name>
<keyword evidence="8 14" id="KW-0418">Kinase</keyword>
<evidence type="ECO:0000256" key="11">
    <source>
        <dbReference type="ARBA" id="ARBA00023152"/>
    </source>
</evidence>
<evidence type="ECO:0000256" key="3">
    <source>
        <dbReference type="ARBA" id="ARBA00008663"/>
    </source>
</evidence>
<evidence type="ECO:0000256" key="7">
    <source>
        <dbReference type="ARBA" id="ARBA00022741"/>
    </source>
</evidence>
<dbReference type="Pfam" id="PF02887">
    <property type="entry name" value="PK_C"/>
    <property type="match status" value="1"/>
</dbReference>
<protein>
    <recommendedName>
        <fullName evidence="4 14">Pyruvate kinase</fullName>
        <ecNumber evidence="4 14">2.7.1.40</ecNumber>
    </recommendedName>
</protein>